<name>A0ABN6WYB7_9MICO</name>
<evidence type="ECO:0000313" key="1">
    <source>
        <dbReference type="EMBL" id="BDZ37439.1"/>
    </source>
</evidence>
<reference evidence="2" key="1">
    <citation type="journal article" date="2019" name="Int. J. Syst. Evol. Microbiol.">
        <title>The Global Catalogue of Microorganisms (GCM) 10K type strain sequencing project: providing services to taxonomists for standard genome sequencing and annotation.</title>
        <authorList>
            <consortium name="The Broad Institute Genomics Platform"/>
            <consortium name="The Broad Institute Genome Sequencing Center for Infectious Disease"/>
            <person name="Wu L."/>
            <person name="Ma J."/>
        </authorList>
    </citation>
    <scope>NUCLEOTIDE SEQUENCE [LARGE SCALE GENOMIC DNA]</scope>
    <source>
        <strain evidence="2">NBRC 106310</strain>
    </source>
</reference>
<sequence>MKHVEVLVKIRQLALLILGDLDPYPPNITRRASPPPDVRRAAYHIEPMHLSDIRNCLRTIHVEEFTGDLLIKIGRISEAVELPCAMPSTDRMLASFAAPRISAAS</sequence>
<organism evidence="1 2">
    <name type="scientific">Microbacterium suwonense</name>
    <dbReference type="NCBI Taxonomy" id="683047"/>
    <lineage>
        <taxon>Bacteria</taxon>
        <taxon>Bacillati</taxon>
        <taxon>Actinomycetota</taxon>
        <taxon>Actinomycetes</taxon>
        <taxon>Micrococcales</taxon>
        <taxon>Microbacteriaceae</taxon>
        <taxon>Microbacterium</taxon>
    </lineage>
</organism>
<evidence type="ECO:0000313" key="2">
    <source>
        <dbReference type="Proteomes" id="UP001321543"/>
    </source>
</evidence>
<keyword evidence="2" id="KW-1185">Reference proteome</keyword>
<dbReference type="EMBL" id="AP027728">
    <property type="protein sequence ID" value="BDZ37439.1"/>
    <property type="molecule type" value="Genomic_DNA"/>
</dbReference>
<proteinExistence type="predicted"/>
<protein>
    <submittedName>
        <fullName evidence="1">Uncharacterized protein</fullName>
    </submittedName>
</protein>
<dbReference type="Proteomes" id="UP001321543">
    <property type="component" value="Chromosome"/>
</dbReference>
<accession>A0ABN6WYB7</accession>
<gene>
    <name evidence="1" type="ORF">GCM10025863_00530</name>
</gene>